<feature type="active site" description="Proton donor" evidence="13">
    <location>
        <position position="192"/>
    </location>
</feature>
<keyword evidence="8 12" id="KW-0560">Oxidoreductase</keyword>
<dbReference type="Proteomes" id="UP000294850">
    <property type="component" value="Unassembled WGS sequence"/>
</dbReference>
<dbReference type="Gene3D" id="1.20.5.320">
    <property type="entry name" value="6-Phosphogluconate Dehydrogenase, domain 3"/>
    <property type="match status" value="1"/>
</dbReference>
<evidence type="ECO:0000256" key="3">
    <source>
        <dbReference type="ARBA" id="ARBA00008419"/>
    </source>
</evidence>
<dbReference type="RefSeq" id="WP_131957857.1">
    <property type="nucleotide sequence ID" value="NZ_SMFL01000003.1"/>
</dbReference>
<evidence type="ECO:0000256" key="5">
    <source>
        <dbReference type="ARBA" id="ARBA00013011"/>
    </source>
</evidence>
<evidence type="ECO:0000256" key="12">
    <source>
        <dbReference type="PIRNR" id="PIRNR000109"/>
    </source>
</evidence>
<dbReference type="FunFam" id="1.20.5.320:FF:000001">
    <property type="entry name" value="6-phosphogluconate dehydrogenase, decarboxylating"/>
    <property type="match status" value="1"/>
</dbReference>
<evidence type="ECO:0000256" key="7">
    <source>
        <dbReference type="ARBA" id="ARBA00022857"/>
    </source>
</evidence>
<dbReference type="SUPFAM" id="SSF51735">
    <property type="entry name" value="NAD(P)-binding Rossmann-fold domains"/>
    <property type="match status" value="1"/>
</dbReference>
<dbReference type="GO" id="GO:0050661">
    <property type="term" value="F:NADP binding"/>
    <property type="evidence" value="ECO:0007669"/>
    <property type="project" value="InterPro"/>
</dbReference>
<sequence length="471" mass="51056">MSNNLFDFGMIGLGVMGRNLLLNVADHGFSVIGFDKDEAKNAALEAAATAGTTVKGVPDLEDMVRQLQTPRKLMMLVPAGQPVDDVIASLLPLLEKGDVVIDGGNSHYTDTLRRVEYLKETGINFMGMGVSGGEQGARTGPSMMPGGNEEAYAHIKPILESIAAKVGGVPCVDYLGKGGAGHYVKMVHNGIEYAIMQLISESYALLKRGGLSNQQLHETFKSWNEGLLQSFLVEITADIFLQKDDKTDAHLVDVISDKAGSKGTGKWTSQDSMELPVAVPVIDTAVAMRTLSGYKDERVQAAAIYDELISDLSVSQEELVKMVHDALFFATILSYAQGLAMLFQASKDLKMDIPLPKVVSVWRGGCIIRSTLLETFSKAYNENPELSNILLNEDVAALVKSVESGMRSVVSLAAEAGVPAAGFMSALSYFDAFRTERMPTNLIQAQRDYFGAHTYQRTDIPGTFHTEWGQN</sequence>
<feature type="binding site" description="in other chain" evidence="14">
    <location>
        <position position="289"/>
    </location>
    <ligand>
        <name>substrate</name>
        <note>ligand shared between dimeric partners</note>
    </ligand>
</feature>
<feature type="binding site" description="in other chain" evidence="14">
    <location>
        <position position="105"/>
    </location>
    <ligand>
        <name>substrate</name>
        <note>ligand shared between dimeric partners</note>
    </ligand>
</feature>
<evidence type="ECO:0000256" key="6">
    <source>
        <dbReference type="ARBA" id="ARBA00018193"/>
    </source>
</evidence>
<dbReference type="InterPro" id="IPR036291">
    <property type="entry name" value="NAD(P)-bd_dom_sf"/>
</dbReference>
<dbReference type="SMART" id="SM01350">
    <property type="entry name" value="6PGD"/>
    <property type="match status" value="1"/>
</dbReference>
<dbReference type="InterPro" id="IPR013328">
    <property type="entry name" value="6PGD_dom2"/>
</dbReference>
<evidence type="ECO:0000256" key="9">
    <source>
        <dbReference type="ARBA" id="ARBA00023064"/>
    </source>
</evidence>
<dbReference type="PROSITE" id="PS00461">
    <property type="entry name" value="6PGD"/>
    <property type="match status" value="1"/>
</dbReference>
<dbReference type="EMBL" id="SMFL01000003">
    <property type="protein sequence ID" value="TDE16323.1"/>
    <property type="molecule type" value="Genomic_DNA"/>
</dbReference>
<protein>
    <recommendedName>
        <fullName evidence="6 12">6-phosphogluconate dehydrogenase, decarboxylating</fullName>
        <ecNumber evidence="5 12">1.1.1.44</ecNumber>
    </recommendedName>
</protein>
<comment type="caution">
    <text evidence="17">The sequence shown here is derived from an EMBL/GenBank/DDBJ whole genome shotgun (WGS) entry which is preliminary data.</text>
</comment>
<dbReference type="Pfam" id="PF00393">
    <property type="entry name" value="6PGD"/>
    <property type="match status" value="1"/>
</dbReference>
<feature type="binding site" description="in other chain" evidence="14">
    <location>
        <position position="193"/>
    </location>
    <ligand>
        <name>substrate</name>
        <note>ligand shared between dimeric partners</note>
    </ligand>
</feature>
<dbReference type="PANTHER" id="PTHR11811">
    <property type="entry name" value="6-PHOSPHOGLUCONATE DEHYDROGENASE"/>
    <property type="match status" value="1"/>
</dbReference>
<evidence type="ECO:0000256" key="1">
    <source>
        <dbReference type="ARBA" id="ARBA00002526"/>
    </source>
</evidence>
<evidence type="ECO:0000256" key="14">
    <source>
        <dbReference type="PIRSR" id="PIRSR000109-2"/>
    </source>
</evidence>
<accession>A0A4R5DYQ0</accession>
<feature type="binding site" evidence="14">
    <location>
        <position position="447"/>
    </location>
    <ligand>
        <name>substrate</name>
        <note>ligand shared between dimeric partners</note>
    </ligand>
</feature>
<dbReference type="GO" id="GO:0019521">
    <property type="term" value="P:D-gluconate metabolic process"/>
    <property type="evidence" value="ECO:0007669"/>
    <property type="project" value="UniProtKB-KW"/>
</dbReference>
<comment type="similarity">
    <text evidence="3 12 15">Belongs to the 6-phosphogluconate dehydrogenase family.</text>
</comment>
<evidence type="ECO:0000256" key="13">
    <source>
        <dbReference type="PIRSR" id="PIRSR000109-1"/>
    </source>
</evidence>
<dbReference type="Gene3D" id="3.40.50.720">
    <property type="entry name" value="NAD(P)-binding Rossmann-like Domain"/>
    <property type="match status" value="1"/>
</dbReference>
<dbReference type="SUPFAM" id="SSF48179">
    <property type="entry name" value="6-phosphogluconate dehydrogenase C-terminal domain-like"/>
    <property type="match status" value="1"/>
</dbReference>
<feature type="active site" description="Proton acceptor" evidence="13">
    <location>
        <position position="185"/>
    </location>
</feature>
<dbReference type="NCBIfam" id="TIGR00873">
    <property type="entry name" value="gnd"/>
    <property type="match status" value="1"/>
</dbReference>
<dbReference type="InterPro" id="IPR006184">
    <property type="entry name" value="6PGdom_BS"/>
</dbReference>
<dbReference type="InterPro" id="IPR006183">
    <property type="entry name" value="Pgluconate_DH"/>
</dbReference>
<dbReference type="InterPro" id="IPR006115">
    <property type="entry name" value="6PGDH_NADP-bd"/>
</dbReference>
<dbReference type="PIRSF" id="PIRSF000109">
    <property type="entry name" value="6PGD"/>
    <property type="match status" value="1"/>
</dbReference>
<keyword evidence="10 12" id="KW-0570">Pentose shunt</keyword>
<keyword evidence="9 15" id="KW-0311">Gluconate utilization</keyword>
<gene>
    <name evidence="17" type="primary">gndA</name>
    <name evidence="17" type="ORF">E0F88_08730</name>
</gene>
<comment type="subunit">
    <text evidence="4 12">Homodimer.</text>
</comment>
<feature type="binding site" evidence="14">
    <location>
        <position position="453"/>
    </location>
    <ligand>
        <name>substrate</name>
        <note>ligand shared between dimeric partners</note>
    </ligand>
</feature>
<organism evidence="17 18">
    <name type="scientific">Dyadobacter psychrotolerans</name>
    <dbReference type="NCBI Taxonomy" id="2541721"/>
    <lineage>
        <taxon>Bacteria</taxon>
        <taxon>Pseudomonadati</taxon>
        <taxon>Bacteroidota</taxon>
        <taxon>Cytophagia</taxon>
        <taxon>Cytophagales</taxon>
        <taxon>Spirosomataceae</taxon>
        <taxon>Dyadobacter</taxon>
    </lineage>
</organism>
<evidence type="ECO:0000259" key="16">
    <source>
        <dbReference type="SMART" id="SM01350"/>
    </source>
</evidence>
<feature type="binding site" description="in other chain" evidence="14">
    <location>
        <position position="262"/>
    </location>
    <ligand>
        <name>substrate</name>
        <note>ligand shared between dimeric partners</note>
    </ligand>
</feature>
<dbReference type="OrthoDB" id="9804542at2"/>
<dbReference type="GO" id="GO:0004616">
    <property type="term" value="F:phosphogluconate dehydrogenase (decarboxylating) activity"/>
    <property type="evidence" value="ECO:0007669"/>
    <property type="project" value="UniProtKB-EC"/>
</dbReference>
<dbReference type="GO" id="GO:0006098">
    <property type="term" value="P:pentose-phosphate shunt"/>
    <property type="evidence" value="ECO:0007669"/>
    <property type="project" value="UniProtKB-UniPathway"/>
</dbReference>
<evidence type="ECO:0000256" key="4">
    <source>
        <dbReference type="ARBA" id="ARBA00011738"/>
    </source>
</evidence>
<dbReference type="Gene3D" id="1.10.1040.10">
    <property type="entry name" value="N-(1-d-carboxylethyl)-l-norvaline Dehydrogenase, domain 2"/>
    <property type="match status" value="1"/>
</dbReference>
<dbReference type="InterPro" id="IPR006114">
    <property type="entry name" value="6PGDH_C"/>
</dbReference>
<dbReference type="FunFam" id="1.10.1040.10:FF:000032">
    <property type="entry name" value="6-phosphogluconate dehydrogenase, decarboxylating"/>
    <property type="match status" value="1"/>
</dbReference>
<evidence type="ECO:0000256" key="15">
    <source>
        <dbReference type="RuleBase" id="RU000485"/>
    </source>
</evidence>
<feature type="domain" description="6-phosphogluconate dehydrogenase C-terminal" evidence="16">
    <location>
        <begin position="181"/>
        <end position="469"/>
    </location>
</feature>
<evidence type="ECO:0000256" key="8">
    <source>
        <dbReference type="ARBA" id="ARBA00023002"/>
    </source>
</evidence>
<evidence type="ECO:0000256" key="10">
    <source>
        <dbReference type="ARBA" id="ARBA00023126"/>
    </source>
</evidence>
<keyword evidence="7 12" id="KW-0521">NADP</keyword>
<dbReference type="InterPro" id="IPR008927">
    <property type="entry name" value="6-PGluconate_DH-like_C_sf"/>
</dbReference>
<feature type="binding site" description="in other chain" evidence="14">
    <location>
        <begin position="131"/>
        <end position="133"/>
    </location>
    <ligand>
        <name>substrate</name>
        <note>ligand shared between dimeric partners</note>
    </ligand>
</feature>
<dbReference type="InterPro" id="IPR006113">
    <property type="entry name" value="6PGDH_Gnd/GntZ"/>
</dbReference>
<evidence type="ECO:0000313" key="17">
    <source>
        <dbReference type="EMBL" id="TDE16323.1"/>
    </source>
</evidence>
<keyword evidence="18" id="KW-1185">Reference proteome</keyword>
<dbReference type="EC" id="1.1.1.44" evidence="5 12"/>
<comment type="function">
    <text evidence="1 12">Catalyzes the oxidative decarboxylation of 6-phosphogluconate to ribulose 5-phosphate and CO(2), with concomitant reduction of NADP to NADPH.</text>
</comment>
<name>A0A4R5DYQ0_9BACT</name>
<dbReference type="PRINTS" id="PR00076">
    <property type="entry name" value="6PGDHDRGNASE"/>
</dbReference>
<proteinExistence type="inferred from homology"/>
<evidence type="ECO:0000313" key="18">
    <source>
        <dbReference type="Proteomes" id="UP000294850"/>
    </source>
</evidence>
<evidence type="ECO:0000256" key="11">
    <source>
        <dbReference type="ARBA" id="ARBA00048640"/>
    </source>
</evidence>
<comment type="pathway">
    <text evidence="2 12 15">Carbohydrate degradation; pentose phosphate pathway; D-ribulose 5-phosphate from D-glucose 6-phosphate (oxidative stage): step 3/3.</text>
</comment>
<dbReference type="UniPathway" id="UPA00115">
    <property type="reaction ID" value="UER00410"/>
</dbReference>
<evidence type="ECO:0000256" key="2">
    <source>
        <dbReference type="ARBA" id="ARBA00004874"/>
    </source>
</evidence>
<feature type="binding site" description="in other chain" evidence="14">
    <location>
        <begin position="188"/>
        <end position="189"/>
    </location>
    <ligand>
        <name>substrate</name>
        <note>ligand shared between dimeric partners</note>
    </ligand>
</feature>
<comment type="catalytic activity">
    <reaction evidence="11 12 15">
        <text>6-phospho-D-gluconate + NADP(+) = D-ribulose 5-phosphate + CO2 + NADPH</text>
        <dbReference type="Rhea" id="RHEA:10116"/>
        <dbReference type="ChEBI" id="CHEBI:16526"/>
        <dbReference type="ChEBI" id="CHEBI:57783"/>
        <dbReference type="ChEBI" id="CHEBI:58121"/>
        <dbReference type="ChEBI" id="CHEBI:58349"/>
        <dbReference type="ChEBI" id="CHEBI:58759"/>
        <dbReference type="EC" id="1.1.1.44"/>
    </reaction>
</comment>
<dbReference type="NCBIfam" id="NF006765">
    <property type="entry name" value="PRK09287.1"/>
    <property type="match status" value="1"/>
</dbReference>
<reference evidence="17 18" key="1">
    <citation type="submission" date="2019-03" db="EMBL/GenBank/DDBJ databases">
        <title>Dyadobacter AR-3-6 sp. nov., isolated from arctic soil.</title>
        <authorList>
            <person name="Chaudhary D.K."/>
        </authorList>
    </citation>
    <scope>NUCLEOTIDE SEQUENCE [LARGE SCALE GENOMIC DNA]</scope>
    <source>
        <strain evidence="17 18">AR-3-6</strain>
    </source>
</reference>
<dbReference type="FunFam" id="3.40.50.720:FF:000007">
    <property type="entry name" value="6-phosphogluconate dehydrogenase, decarboxylating"/>
    <property type="match status" value="1"/>
</dbReference>
<dbReference type="AlphaFoldDB" id="A0A4R5DYQ0"/>
<dbReference type="Pfam" id="PF03446">
    <property type="entry name" value="NAD_binding_2"/>
    <property type="match status" value="1"/>
</dbReference>